<organism evidence="3 4">
    <name type="scientific">Skermanella stibiiresistens SB22</name>
    <dbReference type="NCBI Taxonomy" id="1385369"/>
    <lineage>
        <taxon>Bacteria</taxon>
        <taxon>Pseudomonadati</taxon>
        <taxon>Pseudomonadota</taxon>
        <taxon>Alphaproteobacteria</taxon>
        <taxon>Rhodospirillales</taxon>
        <taxon>Azospirillaceae</taxon>
        <taxon>Skermanella</taxon>
    </lineage>
</organism>
<dbReference type="GO" id="GO:0004312">
    <property type="term" value="F:fatty acid synthase activity"/>
    <property type="evidence" value="ECO:0007669"/>
    <property type="project" value="InterPro"/>
</dbReference>
<feature type="domain" description="MaoC-like" evidence="2">
    <location>
        <begin position="30"/>
        <end position="131"/>
    </location>
</feature>
<dbReference type="FunFam" id="3.10.129.10:FF:000042">
    <property type="entry name" value="MaoC domain protein dehydratase"/>
    <property type="match status" value="1"/>
</dbReference>
<dbReference type="Proteomes" id="UP000019486">
    <property type="component" value="Unassembled WGS sequence"/>
</dbReference>
<evidence type="ECO:0000256" key="1">
    <source>
        <dbReference type="ARBA" id="ARBA00023239"/>
    </source>
</evidence>
<dbReference type="InterPro" id="IPR050965">
    <property type="entry name" value="UPF0336/Enoyl-CoA_hydratase"/>
</dbReference>
<keyword evidence="1" id="KW-0456">Lyase</keyword>
<dbReference type="OrthoDB" id="9800237at2"/>
<dbReference type="InterPro" id="IPR003965">
    <property type="entry name" value="Fatty_acid_synthase"/>
</dbReference>
<dbReference type="InterPro" id="IPR002539">
    <property type="entry name" value="MaoC-like_dom"/>
</dbReference>
<dbReference type="Pfam" id="PF01575">
    <property type="entry name" value="MaoC_dehydratas"/>
    <property type="match status" value="1"/>
</dbReference>
<sequence>MDDVRSLNGSSNDGLTGFFLEDIFVGQTAVYARTVTEADIVLYAGVSGDTNPVHLNQEFASTTMFKGRIAHGMLTASLISTVLGTKLPGPGCIYLSQNLKFKAPVRIGDTVQARVTVTEIIAEKRRVAVKTVCTVAGTVVIDGDALLMVPTRG</sequence>
<dbReference type="PANTHER" id="PTHR43437">
    <property type="entry name" value="HYDROXYACYL-THIOESTER DEHYDRATASE TYPE 2, MITOCHONDRIAL-RELATED"/>
    <property type="match status" value="1"/>
</dbReference>
<dbReference type="SUPFAM" id="SSF54637">
    <property type="entry name" value="Thioesterase/thiol ester dehydrase-isomerase"/>
    <property type="match status" value="1"/>
</dbReference>
<gene>
    <name evidence="3" type="ORF">N825_30740</name>
</gene>
<dbReference type="PATRIC" id="fig|1385369.3.peg.1786"/>
<name>W9HB14_9PROT</name>
<dbReference type="STRING" id="1385369.N825_30740"/>
<dbReference type="Gene3D" id="3.10.129.10">
    <property type="entry name" value="Hotdog Thioesterase"/>
    <property type="match status" value="1"/>
</dbReference>
<comment type="caution">
    <text evidence="3">The sequence shown here is derived from an EMBL/GenBank/DDBJ whole genome shotgun (WGS) entry which is preliminary data.</text>
</comment>
<dbReference type="EMBL" id="AVFL01000005">
    <property type="protein sequence ID" value="EWY41058.1"/>
    <property type="molecule type" value="Genomic_DNA"/>
</dbReference>
<evidence type="ECO:0000313" key="4">
    <source>
        <dbReference type="Proteomes" id="UP000019486"/>
    </source>
</evidence>
<evidence type="ECO:0000313" key="3">
    <source>
        <dbReference type="EMBL" id="EWY41058.1"/>
    </source>
</evidence>
<accession>W9HB14</accession>
<reference evidence="3 4" key="1">
    <citation type="submission" date="2013-08" db="EMBL/GenBank/DDBJ databases">
        <title>The genome sequence of Skermanella stibiiresistens.</title>
        <authorList>
            <person name="Zhu W."/>
            <person name="Wang G."/>
        </authorList>
    </citation>
    <scope>NUCLEOTIDE SEQUENCE [LARGE SCALE GENOMIC DNA]</scope>
    <source>
        <strain evidence="3 4">SB22</strain>
    </source>
</reference>
<keyword evidence="4" id="KW-1185">Reference proteome</keyword>
<dbReference type="AlphaFoldDB" id="W9HB14"/>
<dbReference type="CDD" id="cd03449">
    <property type="entry name" value="R_hydratase"/>
    <property type="match status" value="1"/>
</dbReference>
<dbReference type="GO" id="GO:0019171">
    <property type="term" value="F:(3R)-hydroxyacyl-[acyl-carrier-protein] dehydratase activity"/>
    <property type="evidence" value="ECO:0007669"/>
    <property type="project" value="TreeGrafter"/>
</dbReference>
<protein>
    <submittedName>
        <fullName evidence="3">MaoC family dehydratase</fullName>
    </submittedName>
</protein>
<proteinExistence type="predicted"/>
<dbReference type="GO" id="GO:0005835">
    <property type="term" value="C:fatty acid synthase complex"/>
    <property type="evidence" value="ECO:0007669"/>
    <property type="project" value="InterPro"/>
</dbReference>
<dbReference type="RefSeq" id="WP_037449847.1">
    <property type="nucleotide sequence ID" value="NZ_AVFL01000005.1"/>
</dbReference>
<dbReference type="InterPro" id="IPR029069">
    <property type="entry name" value="HotDog_dom_sf"/>
</dbReference>
<dbReference type="PANTHER" id="PTHR43437:SF3">
    <property type="entry name" value="HYDROXYACYL-THIOESTER DEHYDRATASE TYPE 2, MITOCHONDRIAL"/>
    <property type="match status" value="1"/>
</dbReference>
<dbReference type="GO" id="GO:0006633">
    <property type="term" value="P:fatty acid biosynthetic process"/>
    <property type="evidence" value="ECO:0007669"/>
    <property type="project" value="InterPro"/>
</dbReference>
<evidence type="ECO:0000259" key="2">
    <source>
        <dbReference type="Pfam" id="PF01575"/>
    </source>
</evidence>
<dbReference type="PRINTS" id="PR01483">
    <property type="entry name" value="FASYNTHASE"/>
</dbReference>